<dbReference type="Proteomes" id="UP000471381">
    <property type="component" value="Unassembled WGS sequence"/>
</dbReference>
<keyword evidence="4 6" id="KW-1133">Transmembrane helix</keyword>
<comment type="subcellular location">
    <subcellularLocation>
        <location evidence="1">Cell membrane</location>
        <topology evidence="1">Multi-pass membrane protein</topology>
    </subcellularLocation>
</comment>
<evidence type="ECO:0000256" key="3">
    <source>
        <dbReference type="ARBA" id="ARBA00022692"/>
    </source>
</evidence>
<evidence type="ECO:0000256" key="4">
    <source>
        <dbReference type="ARBA" id="ARBA00022989"/>
    </source>
</evidence>
<dbReference type="EMBL" id="JAAAWO010000002">
    <property type="protein sequence ID" value="NDW14528.1"/>
    <property type="molecule type" value="Genomic_DNA"/>
</dbReference>
<evidence type="ECO:0000256" key="5">
    <source>
        <dbReference type="ARBA" id="ARBA00023136"/>
    </source>
</evidence>
<keyword evidence="8" id="KW-1185">Reference proteome</keyword>
<evidence type="ECO:0000256" key="6">
    <source>
        <dbReference type="SAM" id="Phobius"/>
    </source>
</evidence>
<proteinExistence type="predicted"/>
<feature type="transmembrane region" description="Helical" evidence="6">
    <location>
        <begin position="64"/>
        <end position="83"/>
    </location>
</feature>
<comment type="caution">
    <text evidence="7">The sequence shown here is derived from an EMBL/GenBank/DDBJ whole genome shotgun (WGS) entry which is preliminary data.</text>
</comment>
<sequence length="120" mass="12759">MLQLKNTFIGVFAILFAYYGGVFLSASLGLPIPGPLLGLVILLSLLFAFPNIETHTTLVAQPLLKHMSVLFVPAVLGVGMYWSDIEANAVALILAIGGTTALSLGLTAWVANKLMKKKSM</sequence>
<gene>
    <name evidence="7" type="ORF">GTQ48_03150</name>
</gene>
<feature type="transmembrane region" description="Helical" evidence="6">
    <location>
        <begin position="89"/>
        <end position="111"/>
    </location>
</feature>
<dbReference type="Pfam" id="PF03788">
    <property type="entry name" value="LrgA"/>
    <property type="match status" value="1"/>
</dbReference>
<dbReference type="PANTHER" id="PTHR33931:SF2">
    <property type="entry name" value="HOLIN-LIKE PROTEIN CIDA"/>
    <property type="match status" value="1"/>
</dbReference>
<feature type="transmembrane region" description="Helical" evidence="6">
    <location>
        <begin position="32"/>
        <end position="52"/>
    </location>
</feature>
<protein>
    <submittedName>
        <fullName evidence="7">CidA/LrgA family protein</fullName>
    </submittedName>
</protein>
<keyword evidence="3 6" id="KW-0812">Transmembrane</keyword>
<name>A0A6N9TIK8_9ALTE</name>
<reference evidence="7 8" key="1">
    <citation type="submission" date="2020-01" db="EMBL/GenBank/DDBJ databases">
        <title>Genomes of bacteria type strains.</title>
        <authorList>
            <person name="Chen J."/>
            <person name="Zhu S."/>
            <person name="Yang J."/>
        </authorList>
    </citation>
    <scope>NUCLEOTIDE SEQUENCE [LARGE SCALE GENOMIC DNA]</scope>
    <source>
        <strain evidence="7 8">LMG 24078</strain>
    </source>
</reference>
<organism evidence="7 8">
    <name type="scientific">Alteromonas genovensis</name>
    <dbReference type="NCBI Taxonomy" id="471225"/>
    <lineage>
        <taxon>Bacteria</taxon>
        <taxon>Pseudomonadati</taxon>
        <taxon>Pseudomonadota</taxon>
        <taxon>Gammaproteobacteria</taxon>
        <taxon>Alteromonadales</taxon>
        <taxon>Alteromonadaceae</taxon>
        <taxon>Alteromonas/Salinimonas group</taxon>
        <taxon>Alteromonas</taxon>
    </lineage>
</organism>
<evidence type="ECO:0000313" key="8">
    <source>
        <dbReference type="Proteomes" id="UP000471381"/>
    </source>
</evidence>
<dbReference type="PANTHER" id="PTHR33931">
    <property type="entry name" value="HOLIN-LIKE PROTEIN CIDA-RELATED"/>
    <property type="match status" value="1"/>
</dbReference>
<accession>A0A6N9TIK8</accession>
<evidence type="ECO:0000256" key="1">
    <source>
        <dbReference type="ARBA" id="ARBA00004651"/>
    </source>
</evidence>
<dbReference type="AlphaFoldDB" id="A0A6N9TIK8"/>
<keyword evidence="2" id="KW-1003">Cell membrane</keyword>
<evidence type="ECO:0000313" key="7">
    <source>
        <dbReference type="EMBL" id="NDW14528.1"/>
    </source>
</evidence>
<keyword evidence="5 6" id="KW-0472">Membrane</keyword>
<feature type="transmembrane region" description="Helical" evidence="6">
    <location>
        <begin position="7"/>
        <end position="26"/>
    </location>
</feature>
<dbReference type="InterPro" id="IPR005538">
    <property type="entry name" value="LrgA/CidA"/>
</dbReference>
<dbReference type="GO" id="GO:0005886">
    <property type="term" value="C:plasma membrane"/>
    <property type="evidence" value="ECO:0007669"/>
    <property type="project" value="UniProtKB-SubCell"/>
</dbReference>
<evidence type="ECO:0000256" key="2">
    <source>
        <dbReference type="ARBA" id="ARBA00022475"/>
    </source>
</evidence>